<name>A0ACC1CBM9_9ROSI</name>
<organism evidence="1 2">
    <name type="scientific">Pistacia atlantica</name>
    <dbReference type="NCBI Taxonomy" id="434234"/>
    <lineage>
        <taxon>Eukaryota</taxon>
        <taxon>Viridiplantae</taxon>
        <taxon>Streptophyta</taxon>
        <taxon>Embryophyta</taxon>
        <taxon>Tracheophyta</taxon>
        <taxon>Spermatophyta</taxon>
        <taxon>Magnoliopsida</taxon>
        <taxon>eudicotyledons</taxon>
        <taxon>Gunneridae</taxon>
        <taxon>Pentapetalae</taxon>
        <taxon>rosids</taxon>
        <taxon>malvids</taxon>
        <taxon>Sapindales</taxon>
        <taxon>Anacardiaceae</taxon>
        <taxon>Pistacia</taxon>
    </lineage>
</organism>
<protein>
    <submittedName>
        <fullName evidence="1">Uncharacterized protein</fullName>
    </submittedName>
</protein>
<keyword evidence="2" id="KW-1185">Reference proteome</keyword>
<sequence>MALVDVTKCCVDSIRQISEHIEGCYSVHRFWMYREFPIYWSISCLTRTWSTCGLQLGKHVCS</sequence>
<dbReference type="Proteomes" id="UP001164250">
    <property type="component" value="Chromosome 1"/>
</dbReference>
<reference evidence="2" key="1">
    <citation type="journal article" date="2023" name="G3 (Bethesda)">
        <title>Genome assembly and association tests identify interacting loci associated with vigor, precocity, and sex in interspecific pistachio rootstocks.</title>
        <authorList>
            <person name="Palmer W."/>
            <person name="Jacygrad E."/>
            <person name="Sagayaradj S."/>
            <person name="Cavanaugh K."/>
            <person name="Han R."/>
            <person name="Bertier L."/>
            <person name="Beede B."/>
            <person name="Kafkas S."/>
            <person name="Golino D."/>
            <person name="Preece J."/>
            <person name="Michelmore R."/>
        </authorList>
    </citation>
    <scope>NUCLEOTIDE SEQUENCE [LARGE SCALE GENOMIC DNA]</scope>
</reference>
<proteinExistence type="predicted"/>
<accession>A0ACC1CBM9</accession>
<comment type="caution">
    <text evidence="1">The sequence shown here is derived from an EMBL/GenBank/DDBJ whole genome shotgun (WGS) entry which is preliminary data.</text>
</comment>
<gene>
    <name evidence="1" type="ORF">Patl1_02452</name>
</gene>
<evidence type="ECO:0000313" key="1">
    <source>
        <dbReference type="EMBL" id="KAJ0112904.1"/>
    </source>
</evidence>
<dbReference type="EMBL" id="CM047897">
    <property type="protein sequence ID" value="KAJ0112904.1"/>
    <property type="molecule type" value="Genomic_DNA"/>
</dbReference>
<evidence type="ECO:0000313" key="2">
    <source>
        <dbReference type="Proteomes" id="UP001164250"/>
    </source>
</evidence>